<accession>A0A4Y2TTC5</accession>
<protein>
    <submittedName>
        <fullName evidence="1">Uncharacterized protein</fullName>
    </submittedName>
</protein>
<comment type="caution">
    <text evidence="1">The sequence shown here is derived from an EMBL/GenBank/DDBJ whole genome shotgun (WGS) entry which is preliminary data.</text>
</comment>
<sequence>MEDRNTERTRTKLTSDLNNLFDTSDAKTLEIIKIEERTFLLSQREPPQRVCLYGNRYEACKACRKGIIDSQENKETHKLRLILVRRSLTIAWVHQENRQASRLFMLNLDLHQLTGPSLPRCLLRETKIRR</sequence>
<dbReference type="EMBL" id="BGPR01031042">
    <property type="protein sequence ID" value="GBO03889.1"/>
    <property type="molecule type" value="Genomic_DNA"/>
</dbReference>
<reference evidence="1 2" key="1">
    <citation type="journal article" date="2019" name="Sci. Rep.">
        <title>Orb-weaving spider Araneus ventricosus genome elucidates the spidroin gene catalogue.</title>
        <authorList>
            <person name="Kono N."/>
            <person name="Nakamura H."/>
            <person name="Ohtoshi R."/>
            <person name="Moran D.A.P."/>
            <person name="Shinohara A."/>
            <person name="Yoshida Y."/>
            <person name="Fujiwara M."/>
            <person name="Mori M."/>
            <person name="Tomita M."/>
            <person name="Arakawa K."/>
        </authorList>
    </citation>
    <scope>NUCLEOTIDE SEQUENCE [LARGE SCALE GENOMIC DNA]</scope>
</reference>
<gene>
    <name evidence="1" type="ORF">AVEN_225982_1</name>
</gene>
<organism evidence="1 2">
    <name type="scientific">Araneus ventricosus</name>
    <name type="common">Orbweaver spider</name>
    <name type="synonym">Epeira ventricosa</name>
    <dbReference type="NCBI Taxonomy" id="182803"/>
    <lineage>
        <taxon>Eukaryota</taxon>
        <taxon>Metazoa</taxon>
        <taxon>Ecdysozoa</taxon>
        <taxon>Arthropoda</taxon>
        <taxon>Chelicerata</taxon>
        <taxon>Arachnida</taxon>
        <taxon>Araneae</taxon>
        <taxon>Araneomorphae</taxon>
        <taxon>Entelegynae</taxon>
        <taxon>Araneoidea</taxon>
        <taxon>Araneidae</taxon>
        <taxon>Araneus</taxon>
    </lineage>
</organism>
<dbReference type="Proteomes" id="UP000499080">
    <property type="component" value="Unassembled WGS sequence"/>
</dbReference>
<name>A0A4Y2TTC5_ARAVE</name>
<keyword evidence="2" id="KW-1185">Reference proteome</keyword>
<dbReference type="AlphaFoldDB" id="A0A4Y2TTC5"/>
<proteinExistence type="predicted"/>
<evidence type="ECO:0000313" key="1">
    <source>
        <dbReference type="EMBL" id="GBO03889.1"/>
    </source>
</evidence>
<evidence type="ECO:0000313" key="2">
    <source>
        <dbReference type="Proteomes" id="UP000499080"/>
    </source>
</evidence>